<dbReference type="InterPro" id="IPR004046">
    <property type="entry name" value="GST_C"/>
</dbReference>
<protein>
    <submittedName>
        <fullName evidence="2">Glutathione S-transferase 10</fullName>
    </submittedName>
</protein>
<feature type="domain" description="GST C-terminal" evidence="1">
    <location>
        <begin position="47"/>
        <end position="174"/>
    </location>
</feature>
<dbReference type="STRING" id="104452.A0A0L7KLM3"/>
<dbReference type="FunFam" id="1.20.1050.10:FF:000007">
    <property type="entry name" value="Glutathione S-transferase 1-1"/>
    <property type="match status" value="1"/>
</dbReference>
<evidence type="ECO:0000313" key="3">
    <source>
        <dbReference type="Proteomes" id="UP000037510"/>
    </source>
</evidence>
<dbReference type="GO" id="GO:0004364">
    <property type="term" value="F:glutathione transferase activity"/>
    <property type="evidence" value="ECO:0007669"/>
    <property type="project" value="TreeGrafter"/>
</dbReference>
<dbReference type="Gene3D" id="1.20.1050.10">
    <property type="match status" value="1"/>
</dbReference>
<dbReference type="SUPFAM" id="SSF47616">
    <property type="entry name" value="GST C-terminal domain-like"/>
    <property type="match status" value="1"/>
</dbReference>
<dbReference type="PROSITE" id="PS50405">
    <property type="entry name" value="GST_CTER"/>
    <property type="match status" value="1"/>
</dbReference>
<keyword evidence="3" id="KW-1185">Reference proteome</keyword>
<dbReference type="GO" id="GO:0006749">
    <property type="term" value="P:glutathione metabolic process"/>
    <property type="evidence" value="ECO:0007669"/>
    <property type="project" value="TreeGrafter"/>
</dbReference>
<comment type="caution">
    <text evidence="2">The sequence shown here is derived from an EMBL/GenBank/DDBJ whole genome shotgun (WGS) entry which is preliminary data.</text>
</comment>
<organism evidence="2 3">
    <name type="scientific">Operophtera brumata</name>
    <name type="common">Winter moth</name>
    <name type="synonym">Phalaena brumata</name>
    <dbReference type="NCBI Taxonomy" id="104452"/>
    <lineage>
        <taxon>Eukaryota</taxon>
        <taxon>Metazoa</taxon>
        <taxon>Ecdysozoa</taxon>
        <taxon>Arthropoda</taxon>
        <taxon>Hexapoda</taxon>
        <taxon>Insecta</taxon>
        <taxon>Pterygota</taxon>
        <taxon>Neoptera</taxon>
        <taxon>Endopterygota</taxon>
        <taxon>Lepidoptera</taxon>
        <taxon>Glossata</taxon>
        <taxon>Ditrysia</taxon>
        <taxon>Geometroidea</taxon>
        <taxon>Geometridae</taxon>
        <taxon>Larentiinae</taxon>
        <taxon>Operophtera</taxon>
    </lineage>
</organism>
<dbReference type="InterPro" id="IPR010987">
    <property type="entry name" value="Glutathione-S-Trfase_C-like"/>
</dbReference>
<dbReference type="EMBL" id="JTDY01009017">
    <property type="protein sequence ID" value="KOB64197.1"/>
    <property type="molecule type" value="Genomic_DNA"/>
</dbReference>
<dbReference type="CDD" id="cd03177">
    <property type="entry name" value="GST_C_Delta_Epsilon"/>
    <property type="match status" value="1"/>
</dbReference>
<dbReference type="InterPro" id="IPR040079">
    <property type="entry name" value="Glutathione_S-Trfase"/>
</dbReference>
<reference evidence="2 3" key="1">
    <citation type="journal article" date="2015" name="Genome Biol. Evol.">
        <title>The genome of winter moth (Operophtera brumata) provides a genomic perspective on sexual dimorphism and phenology.</title>
        <authorList>
            <person name="Derks M.F."/>
            <person name="Smit S."/>
            <person name="Salis L."/>
            <person name="Schijlen E."/>
            <person name="Bossers A."/>
            <person name="Mateman C."/>
            <person name="Pijl A.S."/>
            <person name="de Ridder D."/>
            <person name="Groenen M.A."/>
            <person name="Visser M.E."/>
            <person name="Megens H.J."/>
        </authorList>
    </citation>
    <scope>NUCLEOTIDE SEQUENCE [LARGE SCALE GENOMIC DNA]</scope>
    <source>
        <strain evidence="2">WM2013NL</strain>
        <tissue evidence="2">Head and thorax</tissue>
    </source>
</reference>
<dbReference type="Pfam" id="PF00043">
    <property type="entry name" value="GST_C"/>
    <property type="match status" value="1"/>
</dbReference>
<dbReference type="InterPro" id="IPR036282">
    <property type="entry name" value="Glutathione-S-Trfase_C_sf"/>
</dbReference>
<gene>
    <name evidence="2" type="ORF">OBRU01_24503</name>
</gene>
<keyword evidence="2" id="KW-0808">Transferase</keyword>
<dbReference type="Proteomes" id="UP000037510">
    <property type="component" value="Unassembled WGS sequence"/>
</dbReference>
<accession>A0A0L7KLM3</accession>
<sequence length="175" mass="20004">MTCDILNIPFEPIEVNLPTKEHLTADHAILMYLVDKYGKDDSLYPKDLKKRALVNQKLFFDTGILFARLKNMVVSVFYEGATSLSEKQLRDVYEAYGFLEEFLTRSKYLAGDGITIADISAITYVTSIVYVLPLDAKIYPKTAAWIKDLEQKPYCQKYNARGTALLGERIRQAFK</sequence>
<proteinExistence type="predicted"/>
<dbReference type="AlphaFoldDB" id="A0A0L7KLM3"/>
<dbReference type="SFLD" id="SFLDS00019">
    <property type="entry name" value="Glutathione_Transferase_(cytos"/>
    <property type="match status" value="1"/>
</dbReference>
<name>A0A0L7KLM3_OPEBR</name>
<dbReference type="PANTHER" id="PTHR43969:SF9">
    <property type="entry name" value="GLUTATHIONE S TRANSFERASE D10, ISOFORM A-RELATED"/>
    <property type="match status" value="1"/>
</dbReference>
<evidence type="ECO:0000259" key="1">
    <source>
        <dbReference type="PROSITE" id="PS50405"/>
    </source>
</evidence>
<evidence type="ECO:0000313" key="2">
    <source>
        <dbReference type="EMBL" id="KOB64197.1"/>
    </source>
</evidence>
<dbReference type="PANTHER" id="PTHR43969">
    <property type="entry name" value="GLUTATHIONE S TRANSFERASE D10, ISOFORM A-RELATED"/>
    <property type="match status" value="1"/>
</dbReference>